<evidence type="ECO:0000256" key="6">
    <source>
        <dbReference type="ARBA" id="ARBA00022989"/>
    </source>
</evidence>
<keyword evidence="7 8" id="KW-0472">Membrane</keyword>
<feature type="transmembrane region" description="Helical" evidence="8">
    <location>
        <begin position="148"/>
        <end position="167"/>
    </location>
</feature>
<feature type="transmembrane region" description="Helical" evidence="8">
    <location>
        <begin position="333"/>
        <end position="355"/>
    </location>
</feature>
<comment type="caution">
    <text evidence="9">The sequence shown here is derived from an EMBL/GenBank/DDBJ whole genome shotgun (WGS) entry which is preliminary data.</text>
</comment>
<keyword evidence="10" id="KW-1185">Reference proteome</keyword>
<dbReference type="Pfam" id="PF03845">
    <property type="entry name" value="Spore_permease"/>
    <property type="match status" value="1"/>
</dbReference>
<accession>A0ABW4YFW5</accession>
<name>A0ABW4YFW5_9BACL</name>
<evidence type="ECO:0000256" key="3">
    <source>
        <dbReference type="ARBA" id="ARBA00022448"/>
    </source>
</evidence>
<evidence type="ECO:0000256" key="4">
    <source>
        <dbReference type="ARBA" id="ARBA00022544"/>
    </source>
</evidence>
<evidence type="ECO:0000256" key="7">
    <source>
        <dbReference type="ARBA" id="ARBA00023136"/>
    </source>
</evidence>
<dbReference type="NCBIfam" id="TIGR00912">
    <property type="entry name" value="2A0309"/>
    <property type="match status" value="1"/>
</dbReference>
<evidence type="ECO:0000256" key="8">
    <source>
        <dbReference type="SAM" id="Phobius"/>
    </source>
</evidence>
<proteinExistence type="inferred from homology"/>
<protein>
    <submittedName>
        <fullName evidence="9">Endospore germination permease</fullName>
    </submittedName>
</protein>
<feature type="transmembrane region" description="Helical" evidence="8">
    <location>
        <begin position="303"/>
        <end position="321"/>
    </location>
</feature>
<comment type="subcellular location">
    <subcellularLocation>
        <location evidence="1">Membrane</location>
        <topology evidence="1">Multi-pass membrane protein</topology>
    </subcellularLocation>
</comment>
<keyword evidence="5 8" id="KW-0812">Transmembrane</keyword>
<dbReference type="PANTHER" id="PTHR34975:SF2">
    <property type="entry name" value="SPORE GERMINATION PROTEIN A2"/>
    <property type="match status" value="1"/>
</dbReference>
<evidence type="ECO:0000256" key="2">
    <source>
        <dbReference type="ARBA" id="ARBA00007998"/>
    </source>
</evidence>
<feature type="transmembrane region" description="Helical" evidence="8">
    <location>
        <begin position="214"/>
        <end position="233"/>
    </location>
</feature>
<evidence type="ECO:0000313" key="10">
    <source>
        <dbReference type="Proteomes" id="UP001597362"/>
    </source>
</evidence>
<dbReference type="EMBL" id="JBHUHO010000004">
    <property type="protein sequence ID" value="MFD2114364.1"/>
    <property type="molecule type" value="Genomic_DNA"/>
</dbReference>
<keyword evidence="6 8" id="KW-1133">Transmembrane helix</keyword>
<reference evidence="10" key="1">
    <citation type="journal article" date="2019" name="Int. J. Syst. Evol. Microbiol.">
        <title>The Global Catalogue of Microorganisms (GCM) 10K type strain sequencing project: providing services to taxonomists for standard genome sequencing and annotation.</title>
        <authorList>
            <consortium name="The Broad Institute Genomics Platform"/>
            <consortium name="The Broad Institute Genome Sequencing Center for Infectious Disease"/>
            <person name="Wu L."/>
            <person name="Ma J."/>
        </authorList>
    </citation>
    <scope>NUCLEOTIDE SEQUENCE [LARGE SCALE GENOMIC DNA]</scope>
    <source>
        <strain evidence="10">GH52</strain>
    </source>
</reference>
<feature type="transmembrane region" description="Helical" evidence="8">
    <location>
        <begin position="83"/>
        <end position="103"/>
    </location>
</feature>
<keyword evidence="4" id="KW-0309">Germination</keyword>
<dbReference type="PANTHER" id="PTHR34975">
    <property type="entry name" value="SPORE GERMINATION PROTEIN A2"/>
    <property type="match status" value="1"/>
</dbReference>
<evidence type="ECO:0000256" key="1">
    <source>
        <dbReference type="ARBA" id="ARBA00004141"/>
    </source>
</evidence>
<feature type="transmembrane region" description="Helical" evidence="8">
    <location>
        <begin position="179"/>
        <end position="202"/>
    </location>
</feature>
<dbReference type="RefSeq" id="WP_377769343.1">
    <property type="nucleotide sequence ID" value="NZ_JBHUHO010000004.1"/>
</dbReference>
<gene>
    <name evidence="9" type="ORF">ACFSJH_01175</name>
</gene>
<feature type="transmembrane region" description="Helical" evidence="8">
    <location>
        <begin position="115"/>
        <end position="136"/>
    </location>
</feature>
<feature type="transmembrane region" description="Helical" evidence="8">
    <location>
        <begin position="12"/>
        <end position="34"/>
    </location>
</feature>
<keyword evidence="3" id="KW-0813">Transport</keyword>
<organism evidence="9 10">
    <name type="scientific">Paenibacillus yanchengensis</name>
    <dbReference type="NCBI Taxonomy" id="2035833"/>
    <lineage>
        <taxon>Bacteria</taxon>
        <taxon>Bacillati</taxon>
        <taxon>Bacillota</taxon>
        <taxon>Bacilli</taxon>
        <taxon>Bacillales</taxon>
        <taxon>Paenibacillaceae</taxon>
        <taxon>Paenibacillus</taxon>
    </lineage>
</organism>
<comment type="similarity">
    <text evidence="2">Belongs to the amino acid-polyamine-organocation (APC) superfamily. Spore germination protein (SGP) (TC 2.A.3.9) family.</text>
</comment>
<sequence>MNQNQGNITIWTAFSVLLLSAGLVSHVMIIPVILDVAKRDAWISVLFAAPFYILWMLLLYYIMKQLKNRSLVDWFEQSFGKTVAVIFRIIAICFLFASCLYTTHDTAMWTVTTYMQVTPFFVLVLLFILIAFLMALSGFKNIAMTASILLPTVLFLGYFVMIANYKYKDYSLLKPMFEFGMMPAFIGSAFVLSGFMESWILLLYQHQLQKKIKAWQIIALAFFMISMAIGPTLSSITEFGPMEAAKQRYSAFEQWKIVKLGLLLQHIDFLSIYQWLSGALVRVATSIYLISSLLTFKSKKINITILTIVTIFVLLLVTYPWRDDVSLLFLQHIYAPALLIFVSILTILVTIALVFQRKQGHQNNNQQHTLVQQEANDSNE</sequence>
<feature type="transmembrane region" description="Helical" evidence="8">
    <location>
        <begin position="272"/>
        <end position="291"/>
    </location>
</feature>
<feature type="transmembrane region" description="Helical" evidence="8">
    <location>
        <begin position="40"/>
        <end position="62"/>
    </location>
</feature>
<evidence type="ECO:0000313" key="9">
    <source>
        <dbReference type="EMBL" id="MFD2114364.1"/>
    </source>
</evidence>
<dbReference type="Proteomes" id="UP001597362">
    <property type="component" value="Unassembled WGS sequence"/>
</dbReference>
<dbReference type="InterPro" id="IPR004761">
    <property type="entry name" value="Spore_GerAB"/>
</dbReference>
<evidence type="ECO:0000256" key="5">
    <source>
        <dbReference type="ARBA" id="ARBA00022692"/>
    </source>
</evidence>